<dbReference type="OrthoDB" id="8880065at2759"/>
<evidence type="ECO:0000256" key="3">
    <source>
        <dbReference type="ARBA" id="ARBA00022692"/>
    </source>
</evidence>
<feature type="compositionally biased region" description="Basic and acidic residues" evidence="8">
    <location>
        <begin position="52"/>
        <end position="61"/>
    </location>
</feature>
<keyword evidence="3 9" id="KW-0812">Transmembrane</keyword>
<dbReference type="PANTHER" id="PTHR21508">
    <property type="entry name" value="MITOGUARDIN"/>
    <property type="match status" value="1"/>
</dbReference>
<feature type="transmembrane region" description="Helical" evidence="9">
    <location>
        <begin position="21"/>
        <end position="41"/>
    </location>
</feature>
<name>A0A8B6GML9_MYTGA</name>
<protein>
    <submittedName>
        <fullName evidence="10">Uncharacterized protein</fullName>
    </submittedName>
</protein>
<feature type="region of interest" description="Disordered" evidence="8">
    <location>
        <begin position="51"/>
        <end position="90"/>
    </location>
</feature>
<evidence type="ECO:0000256" key="7">
    <source>
        <dbReference type="ARBA" id="ARBA00023136"/>
    </source>
</evidence>
<keyword evidence="4" id="KW-1000">Mitochondrion outer membrane</keyword>
<evidence type="ECO:0000256" key="6">
    <source>
        <dbReference type="ARBA" id="ARBA00023128"/>
    </source>
</evidence>
<evidence type="ECO:0000313" key="10">
    <source>
        <dbReference type="EMBL" id="VDI66011.1"/>
    </source>
</evidence>
<comment type="subcellular location">
    <subcellularLocation>
        <location evidence="1">Mitochondrion outer membrane</location>
    </subcellularLocation>
</comment>
<evidence type="ECO:0000256" key="4">
    <source>
        <dbReference type="ARBA" id="ARBA00022787"/>
    </source>
</evidence>
<dbReference type="AlphaFoldDB" id="A0A8B6GML9"/>
<sequence>MSSKWPLQFAVITLPTNRSKVVTTVSLGLAILGLITAYFRLRKKCSQNVKRQVPDGSEHNSRLHSYLNGDVTTGRGHHAESPSGSSTLSRFNKTQFGSMSSLAASSVSTVTHAPIDTGSLSPIQLCHLGFETLQTAVSYWEDANGKLLSTEDQSKPAMHDAETLALHQQLERLLDSSYRMMDSYERQCERQADQVAFDSAITAYTTEMERASSKRSLDTGSQSDQDSFVSATDMANLADLDNHREMFQHLPLYEAGLLELKHGTITCRTLRTEMTHCLSDTEFLAKLHCLRLALEIIFSNNSNKDYFRRMGKQIIGDILVKSERDPEEFFVAYDEMMDYVFKSSNWPQMEEELKGRGVKSFTFYDVVLDFILMDAFDDLSNPPSSVITVVQNRWLSNGFKETALSTAVWSVLKAKRRMLKVPDGFIGRFYSITEHTSPVLAWGFLGPDSPLKEICLYFKDIVLGFICDIFSFEKSRYTTLDDLAEDIFRLGKQRCEDAAIKLAT</sequence>
<evidence type="ECO:0000256" key="2">
    <source>
        <dbReference type="ARBA" id="ARBA00008969"/>
    </source>
</evidence>
<comment type="similarity">
    <text evidence="2">Belongs to the mitoguardin family.</text>
</comment>
<dbReference type="PANTHER" id="PTHR21508:SF5">
    <property type="entry name" value="MITOGUARDIN"/>
    <property type="match status" value="1"/>
</dbReference>
<evidence type="ECO:0000256" key="8">
    <source>
        <dbReference type="SAM" id="MobiDB-lite"/>
    </source>
</evidence>
<proteinExistence type="inferred from homology"/>
<dbReference type="Pfam" id="PF10265">
    <property type="entry name" value="Miga"/>
    <property type="match status" value="1"/>
</dbReference>
<keyword evidence="5 9" id="KW-1133">Transmembrane helix</keyword>
<evidence type="ECO:0000256" key="5">
    <source>
        <dbReference type="ARBA" id="ARBA00022989"/>
    </source>
</evidence>
<keyword evidence="7 9" id="KW-0472">Membrane</keyword>
<keyword evidence="6" id="KW-0496">Mitochondrion</keyword>
<dbReference type="EMBL" id="UYJE01008671">
    <property type="protein sequence ID" value="VDI66011.1"/>
    <property type="molecule type" value="Genomic_DNA"/>
</dbReference>
<dbReference type="GO" id="GO:0005741">
    <property type="term" value="C:mitochondrial outer membrane"/>
    <property type="evidence" value="ECO:0007669"/>
    <property type="project" value="UniProtKB-SubCell"/>
</dbReference>
<gene>
    <name evidence="10" type="ORF">MGAL_10B055105</name>
</gene>
<keyword evidence="11" id="KW-1185">Reference proteome</keyword>
<dbReference type="GO" id="GO:0008053">
    <property type="term" value="P:mitochondrial fusion"/>
    <property type="evidence" value="ECO:0007669"/>
    <property type="project" value="InterPro"/>
</dbReference>
<evidence type="ECO:0000313" key="11">
    <source>
        <dbReference type="Proteomes" id="UP000596742"/>
    </source>
</evidence>
<reference evidence="10" key="1">
    <citation type="submission" date="2018-11" db="EMBL/GenBank/DDBJ databases">
        <authorList>
            <person name="Alioto T."/>
            <person name="Alioto T."/>
        </authorList>
    </citation>
    <scope>NUCLEOTIDE SEQUENCE</scope>
</reference>
<evidence type="ECO:0000256" key="1">
    <source>
        <dbReference type="ARBA" id="ARBA00004294"/>
    </source>
</evidence>
<comment type="caution">
    <text evidence="10">The sequence shown here is derived from an EMBL/GenBank/DDBJ whole genome shotgun (WGS) entry which is preliminary data.</text>
</comment>
<dbReference type="InterPro" id="IPR019392">
    <property type="entry name" value="Miga"/>
</dbReference>
<evidence type="ECO:0000256" key="9">
    <source>
        <dbReference type="SAM" id="Phobius"/>
    </source>
</evidence>
<accession>A0A8B6GML9</accession>
<dbReference type="Proteomes" id="UP000596742">
    <property type="component" value="Unassembled WGS sequence"/>
</dbReference>
<organism evidence="10 11">
    <name type="scientific">Mytilus galloprovincialis</name>
    <name type="common">Mediterranean mussel</name>
    <dbReference type="NCBI Taxonomy" id="29158"/>
    <lineage>
        <taxon>Eukaryota</taxon>
        <taxon>Metazoa</taxon>
        <taxon>Spiralia</taxon>
        <taxon>Lophotrochozoa</taxon>
        <taxon>Mollusca</taxon>
        <taxon>Bivalvia</taxon>
        <taxon>Autobranchia</taxon>
        <taxon>Pteriomorphia</taxon>
        <taxon>Mytilida</taxon>
        <taxon>Mytiloidea</taxon>
        <taxon>Mytilidae</taxon>
        <taxon>Mytilinae</taxon>
        <taxon>Mytilus</taxon>
    </lineage>
</organism>